<evidence type="ECO:0000313" key="8">
    <source>
        <dbReference type="Proteomes" id="UP001317779"/>
    </source>
</evidence>
<feature type="domain" description="HTH luxR-type" evidence="5">
    <location>
        <begin position="134"/>
        <end position="198"/>
    </location>
</feature>
<evidence type="ECO:0000256" key="2">
    <source>
        <dbReference type="ARBA" id="ARBA00023125"/>
    </source>
</evidence>
<dbReference type="InterPro" id="IPR000792">
    <property type="entry name" value="Tscrpt_reg_LuxR_C"/>
</dbReference>
<dbReference type="Gene3D" id="3.40.50.2300">
    <property type="match status" value="1"/>
</dbReference>
<name>A0ABM8E0U0_9MICO</name>
<dbReference type="SUPFAM" id="SSF46894">
    <property type="entry name" value="C-terminal effector domain of the bipartite response regulators"/>
    <property type="match status" value="1"/>
</dbReference>
<gene>
    <name evidence="7" type="ORF">Microterr_22180</name>
</gene>
<dbReference type="Proteomes" id="UP001317779">
    <property type="component" value="Chromosome"/>
</dbReference>
<dbReference type="SMART" id="SM00421">
    <property type="entry name" value="HTH_LUXR"/>
    <property type="match status" value="1"/>
</dbReference>
<dbReference type="PANTHER" id="PTHR44688:SF16">
    <property type="entry name" value="DNA-BINDING TRANSCRIPTIONAL ACTIVATOR DEVR_DOSR"/>
    <property type="match status" value="1"/>
</dbReference>
<feature type="modified residue" description="4-aspartylphosphate" evidence="4">
    <location>
        <position position="50"/>
    </location>
</feature>
<dbReference type="InterPro" id="IPR001789">
    <property type="entry name" value="Sig_transdc_resp-reg_receiver"/>
</dbReference>
<dbReference type="EMBL" id="AP027141">
    <property type="protein sequence ID" value="BDV31558.1"/>
    <property type="molecule type" value="Genomic_DNA"/>
</dbReference>
<feature type="domain" description="Response regulatory" evidence="6">
    <location>
        <begin position="2"/>
        <end position="109"/>
    </location>
</feature>
<accession>A0ABM8E0U0</accession>
<dbReference type="InterPro" id="IPR011006">
    <property type="entry name" value="CheY-like_superfamily"/>
</dbReference>
<dbReference type="SUPFAM" id="SSF52172">
    <property type="entry name" value="CheY-like"/>
    <property type="match status" value="1"/>
</dbReference>
<reference evidence="7 8" key="1">
    <citation type="submission" date="2022-12" db="EMBL/GenBank/DDBJ databases">
        <title>Microbacterium terricola strain KV-448 chromosome, complete genome.</title>
        <authorList>
            <person name="Oshima T."/>
            <person name="Moriya T."/>
            <person name="Bessho Y."/>
        </authorList>
    </citation>
    <scope>NUCLEOTIDE SEQUENCE [LARGE SCALE GENOMIC DNA]</scope>
    <source>
        <strain evidence="7 8">KV-448</strain>
    </source>
</reference>
<evidence type="ECO:0000256" key="1">
    <source>
        <dbReference type="ARBA" id="ARBA00023015"/>
    </source>
</evidence>
<dbReference type="PROSITE" id="PS50043">
    <property type="entry name" value="HTH_LUXR_2"/>
    <property type="match status" value="1"/>
</dbReference>
<evidence type="ECO:0000259" key="6">
    <source>
        <dbReference type="PROSITE" id="PS50110"/>
    </source>
</evidence>
<protein>
    <submittedName>
        <fullName evidence="7">DNA-binding response regulator</fullName>
    </submittedName>
</protein>
<evidence type="ECO:0000313" key="7">
    <source>
        <dbReference type="EMBL" id="BDV31558.1"/>
    </source>
</evidence>
<keyword evidence="3" id="KW-0804">Transcription</keyword>
<dbReference type="InterPro" id="IPR016032">
    <property type="entry name" value="Sig_transdc_resp-reg_C-effctor"/>
</dbReference>
<dbReference type="GO" id="GO:0003677">
    <property type="term" value="F:DNA binding"/>
    <property type="evidence" value="ECO:0007669"/>
    <property type="project" value="UniProtKB-KW"/>
</dbReference>
<dbReference type="PANTHER" id="PTHR44688">
    <property type="entry name" value="DNA-BINDING TRANSCRIPTIONAL ACTIVATOR DEVR_DOSR"/>
    <property type="match status" value="1"/>
</dbReference>
<evidence type="ECO:0000259" key="5">
    <source>
        <dbReference type="PROSITE" id="PS50043"/>
    </source>
</evidence>
<evidence type="ECO:0000256" key="3">
    <source>
        <dbReference type="ARBA" id="ARBA00023163"/>
    </source>
</evidence>
<sequence>MRALVVSDVRFYRESVARALADDGIAAAAVESTAASLPAAAAQASVALVDIDAGGLARTMAGIGGACPVVGLAMTPRPPIAAAAALGIRAFVGCDESLAVLVRTVRLAVEGEAVCPSSIAALLFASLGRETTPAPPPVTALTRRELEIGRLITRGLSNSEIASELFIQTTTVKNHVHQILRKLDLQRRGQLASSLRDA</sequence>
<keyword evidence="8" id="KW-1185">Reference proteome</keyword>
<dbReference type="PROSITE" id="PS50110">
    <property type="entry name" value="RESPONSE_REGULATORY"/>
    <property type="match status" value="1"/>
</dbReference>
<organism evidence="7 8">
    <name type="scientific">Microbacterium terricola</name>
    <dbReference type="NCBI Taxonomy" id="344163"/>
    <lineage>
        <taxon>Bacteria</taxon>
        <taxon>Bacillati</taxon>
        <taxon>Actinomycetota</taxon>
        <taxon>Actinomycetes</taxon>
        <taxon>Micrococcales</taxon>
        <taxon>Microbacteriaceae</taxon>
        <taxon>Microbacterium</taxon>
    </lineage>
</organism>
<keyword evidence="4" id="KW-0597">Phosphoprotein</keyword>
<keyword evidence="2 7" id="KW-0238">DNA-binding</keyword>
<dbReference type="PRINTS" id="PR00038">
    <property type="entry name" value="HTHLUXR"/>
</dbReference>
<evidence type="ECO:0000256" key="4">
    <source>
        <dbReference type="PROSITE-ProRule" id="PRU00169"/>
    </source>
</evidence>
<proteinExistence type="predicted"/>
<keyword evidence="1" id="KW-0805">Transcription regulation</keyword>
<dbReference type="RefSeq" id="WP_263797852.1">
    <property type="nucleotide sequence ID" value="NZ_AP027141.1"/>
</dbReference>
<dbReference type="Pfam" id="PF00196">
    <property type="entry name" value="GerE"/>
    <property type="match status" value="1"/>
</dbReference>
<dbReference type="CDD" id="cd06170">
    <property type="entry name" value="LuxR_C_like"/>
    <property type="match status" value="1"/>
</dbReference>